<organism evidence="1 2">
    <name type="scientific">[Eubacterium] siraeum V10Sc8a</name>
    <dbReference type="NCBI Taxonomy" id="717961"/>
    <lineage>
        <taxon>Bacteria</taxon>
        <taxon>Bacillati</taxon>
        <taxon>Bacillota</taxon>
        <taxon>Clostridia</taxon>
        <taxon>Eubacteriales</taxon>
        <taxon>Oscillospiraceae</taxon>
        <taxon>Oscillospiraceae incertae sedis</taxon>
    </lineage>
</organism>
<dbReference type="AlphaFoldDB" id="D4MIL2"/>
<reference evidence="1 2" key="2">
    <citation type="submission" date="2010-03" db="EMBL/GenBank/DDBJ databases">
        <authorList>
            <person name="Pajon A."/>
        </authorList>
    </citation>
    <scope>NUCLEOTIDE SEQUENCE [LARGE SCALE GENOMIC DNA]</scope>
    <source>
        <strain evidence="1 2">V10Sc8a</strain>
    </source>
</reference>
<dbReference type="HOGENOM" id="CLU_2616753_0_0_9"/>
<evidence type="ECO:0000313" key="1">
    <source>
        <dbReference type="EMBL" id="CBL33595.1"/>
    </source>
</evidence>
<gene>
    <name evidence="1" type="ORF">ES1_04540</name>
</gene>
<reference evidence="1 2" key="1">
    <citation type="submission" date="2010-03" db="EMBL/GenBank/DDBJ databases">
        <title>The genome sequence of Eubacterium siraeum V10Sc8a.</title>
        <authorList>
            <consortium name="metaHIT consortium -- http://www.metahit.eu/"/>
            <person name="Pajon A."/>
            <person name="Turner K."/>
            <person name="Parkhill J."/>
            <person name="Duncan S."/>
            <person name="Flint H."/>
        </authorList>
    </citation>
    <scope>NUCLEOTIDE SEQUENCE [LARGE SCALE GENOMIC DNA]</scope>
    <source>
        <strain evidence="1 2">V10Sc8a</strain>
    </source>
</reference>
<accession>D4MIL2</accession>
<dbReference type="BioCyc" id="ESIR717961:G136L-361-MONOMER"/>
<dbReference type="Proteomes" id="UP000007050">
    <property type="component" value="Chromosome"/>
</dbReference>
<dbReference type="REBASE" id="32088">
    <property type="entry name" value="EsiVORF4540P"/>
</dbReference>
<dbReference type="EMBL" id="FP929059">
    <property type="protein sequence ID" value="CBL33595.1"/>
    <property type="molecule type" value="Genomic_DNA"/>
</dbReference>
<evidence type="ECO:0000313" key="2">
    <source>
        <dbReference type="Proteomes" id="UP000007050"/>
    </source>
</evidence>
<name>D4MIL2_9FIRM</name>
<proteinExistence type="predicted"/>
<protein>
    <submittedName>
        <fullName evidence="1">Uncharacterized protein</fullName>
    </submittedName>
</protein>
<dbReference type="KEGG" id="esr:ES1_04540"/>
<sequence length="78" mass="8855">MADSFFDKIYKDKTQHTPDVLSCLANLSNDEVFTPPDVVKKMLDLLPQELFCDPDTTFLEIKAPRLIRFNDSSADFAA</sequence>
<dbReference type="PATRIC" id="fig|717961.3.peg.539"/>